<reference evidence="2 3" key="1">
    <citation type="submission" date="2016-10" db="EMBL/GenBank/DDBJ databases">
        <authorList>
            <person name="Varghese N."/>
            <person name="Submissions S."/>
        </authorList>
    </citation>
    <scope>NUCLEOTIDE SEQUENCE [LARGE SCALE GENOMIC DNA]</scope>
    <source>
        <strain evidence="2 3">DSM 21822</strain>
    </source>
</reference>
<evidence type="ECO:0000313" key="3">
    <source>
        <dbReference type="Proteomes" id="UP000323300"/>
    </source>
</evidence>
<dbReference type="SUPFAM" id="SSF52540">
    <property type="entry name" value="P-loop containing nucleoside triphosphate hydrolases"/>
    <property type="match status" value="1"/>
</dbReference>
<proteinExistence type="predicted"/>
<dbReference type="InterPro" id="IPR051396">
    <property type="entry name" value="Bact_Antivir_Def_Nuclease"/>
</dbReference>
<dbReference type="PANTHER" id="PTHR43581:SF4">
    <property type="entry name" value="ATP_GTP PHOSPHATASE"/>
    <property type="match status" value="1"/>
</dbReference>
<keyword evidence="3" id="KW-1185">Reference proteome</keyword>
<dbReference type="EMBL" id="FOSL01000006">
    <property type="protein sequence ID" value="SFK43908.1"/>
    <property type="molecule type" value="Genomic_DNA"/>
</dbReference>
<feature type="domain" description="Endonuclease GajA/Old nuclease/RecF-like AAA" evidence="1">
    <location>
        <begin position="1"/>
        <end position="403"/>
    </location>
</feature>
<name>A0A1I3ZIG1_9HYPH</name>
<dbReference type="Proteomes" id="UP000323300">
    <property type="component" value="Unassembled WGS sequence"/>
</dbReference>
<sequence>MRYKKFEIKNFKGIRNATLEFDPFGNARVYSLVGLNESGKTTILEAIHSFSPDADTQIVVGSVSTIEEQRRQRVPKDKISDFTGDISISAALTMDKGDKDKIITFSRNKGITIDPACLTDEFTYSRIQRYKDGDFVGPFRGCSLNLKVRSGKQKTLRDPDWKSEEMPILNYIESLFPVIAYFPTFIFDFPDKIFLSDRHVNKVNDFYRKLFQDILDYDGRGHSIKTHILERIGKDEYKVEFFLFFPIYTKSNESEKIKQVVDRAARAVTNVVFERWNKIFGEDISGKEVVIEFTLSEAPDIVKDGVKKEKSTDHDIYIEFFVKDGVKRFPIKDRSLGFRWFFSFLLFTQFRAARNDDRAILFLLDEPASNLHAAAQQKLIDSFPEIARNPHTLIYSTHSHYMINPHWLEQTIVIKNDPVDQFSSIMQQASVDEDAYDVQAVPYRRFATEHPKKTSYFQPVIDRLDVVPSRFDMDRASVILEGKSDYFILEYFAKVHWSKQLRLLPGLGAGTLDALIAISRGWGLPVRVMLDSDSAGVKERERYLTLLGLSDQEVFLIGDISGAKEIEKILAPADLALIGSHVGSTKLPSKKQILSFFQTSLASKTKVKLTSECEATAGAILDELEKRLSSA</sequence>
<dbReference type="InterPro" id="IPR027417">
    <property type="entry name" value="P-loop_NTPase"/>
</dbReference>
<dbReference type="InterPro" id="IPR041685">
    <property type="entry name" value="AAA_GajA/Old/RecF-like"/>
</dbReference>
<dbReference type="Pfam" id="PF13175">
    <property type="entry name" value="AAA_15"/>
    <property type="match status" value="1"/>
</dbReference>
<protein>
    <submittedName>
        <fullName evidence="2">AAA domain-containing protein</fullName>
    </submittedName>
</protein>
<dbReference type="AlphaFoldDB" id="A0A1I3ZIG1"/>
<dbReference type="Gene3D" id="3.40.50.300">
    <property type="entry name" value="P-loop containing nucleotide triphosphate hydrolases"/>
    <property type="match status" value="1"/>
</dbReference>
<gene>
    <name evidence="2" type="ORF">SAMN04488498_106157</name>
</gene>
<dbReference type="RefSeq" id="WP_149760513.1">
    <property type="nucleotide sequence ID" value="NZ_BSPE01000031.1"/>
</dbReference>
<accession>A0A1I3ZIG1</accession>
<dbReference type="OrthoDB" id="3322489at2"/>
<organism evidence="2 3">
    <name type="scientific">Neomesorhizobium albiziae</name>
    <dbReference type="NCBI Taxonomy" id="335020"/>
    <lineage>
        <taxon>Bacteria</taxon>
        <taxon>Pseudomonadati</taxon>
        <taxon>Pseudomonadota</taxon>
        <taxon>Alphaproteobacteria</taxon>
        <taxon>Hyphomicrobiales</taxon>
        <taxon>Phyllobacteriaceae</taxon>
        <taxon>Neomesorhizobium</taxon>
    </lineage>
</organism>
<evidence type="ECO:0000313" key="2">
    <source>
        <dbReference type="EMBL" id="SFK43908.1"/>
    </source>
</evidence>
<dbReference type="PANTHER" id="PTHR43581">
    <property type="entry name" value="ATP/GTP PHOSPHATASE"/>
    <property type="match status" value="1"/>
</dbReference>
<evidence type="ECO:0000259" key="1">
    <source>
        <dbReference type="Pfam" id="PF13175"/>
    </source>
</evidence>
<dbReference type="CDD" id="cd00267">
    <property type="entry name" value="ABC_ATPase"/>
    <property type="match status" value="1"/>
</dbReference>